<dbReference type="Gene3D" id="3.30.9.10">
    <property type="entry name" value="D-Amino Acid Oxidase, subunit A, domain 2"/>
    <property type="match status" value="1"/>
</dbReference>
<sequence>MSATYDFIVLGAGGFGSSAFYHLAKRGARVLGLEQFDAAHDRGSSHGETRVIRKAYFEHPDYVPLLQRAYDLWRELEAECGRTLYHEVGLLLGGLPGSGVITGAKIAAERHNLRLETLTSTEAAERFPAYRIPQKFAVLYEPEAGYLEVESCVRAHLDAAVNRGADLHVNEKVLEWKVDGPVVRVRTERGEYEAGGLVMTAGAWSSRRLAELKIPLQVLRKIMFWYETPLEKFDAAAGNGCFFFETANGEFYGFPRIDGKVKLAEHGGGDLVEDPISLDRKLHPEDSAWPGKFVESFMPDLPTRAAQHVVCMYTKTPDSHFIVDRHPEHDNVVIGAGFSGHGFKFTSSIGESLADLVDQKRTSLPIEFLSLGRKALRT</sequence>
<dbReference type="NCBIfam" id="NF008425">
    <property type="entry name" value="PRK11259.1"/>
    <property type="match status" value="1"/>
</dbReference>
<evidence type="ECO:0000313" key="6">
    <source>
        <dbReference type="EMBL" id="QDU43380.1"/>
    </source>
</evidence>
<dbReference type="InterPro" id="IPR045170">
    <property type="entry name" value="MTOX"/>
</dbReference>
<dbReference type="RefSeq" id="WP_145375492.1">
    <property type="nucleotide sequence ID" value="NZ_CP036276.1"/>
</dbReference>
<dbReference type="KEGG" id="sdyn:Mal52_18530"/>
<keyword evidence="4 6" id="KW-0560">Oxidoreductase</keyword>
<dbReference type="PANTHER" id="PTHR10961:SF7">
    <property type="entry name" value="FAD DEPENDENT OXIDOREDUCTASE DOMAIN-CONTAINING PROTEIN"/>
    <property type="match status" value="1"/>
</dbReference>
<dbReference type="EMBL" id="CP036276">
    <property type="protein sequence ID" value="QDU43380.1"/>
    <property type="molecule type" value="Genomic_DNA"/>
</dbReference>
<dbReference type="SUPFAM" id="SSF51905">
    <property type="entry name" value="FAD/NAD(P)-binding domain"/>
    <property type="match status" value="1"/>
</dbReference>
<proteinExistence type="predicted"/>
<gene>
    <name evidence="6" type="primary">soxA</name>
    <name evidence="6" type="ORF">Mal52_18530</name>
</gene>
<dbReference type="InterPro" id="IPR006076">
    <property type="entry name" value="FAD-dep_OxRdtase"/>
</dbReference>
<keyword evidence="7" id="KW-1185">Reference proteome</keyword>
<comment type="cofactor">
    <cofactor evidence="1">
        <name>FAD</name>
        <dbReference type="ChEBI" id="CHEBI:57692"/>
    </cofactor>
</comment>
<evidence type="ECO:0000256" key="2">
    <source>
        <dbReference type="ARBA" id="ARBA00022630"/>
    </source>
</evidence>
<dbReference type="SUPFAM" id="SSF54373">
    <property type="entry name" value="FAD-linked reductases, C-terminal domain"/>
    <property type="match status" value="1"/>
</dbReference>
<keyword evidence="3" id="KW-0274">FAD</keyword>
<evidence type="ECO:0000256" key="4">
    <source>
        <dbReference type="ARBA" id="ARBA00023002"/>
    </source>
</evidence>
<feature type="domain" description="FAD dependent oxidoreductase" evidence="5">
    <location>
        <begin position="6"/>
        <end position="356"/>
    </location>
</feature>
<organism evidence="6 7">
    <name type="scientific">Symmachiella dynata</name>
    <dbReference type="NCBI Taxonomy" id="2527995"/>
    <lineage>
        <taxon>Bacteria</taxon>
        <taxon>Pseudomonadati</taxon>
        <taxon>Planctomycetota</taxon>
        <taxon>Planctomycetia</taxon>
        <taxon>Planctomycetales</taxon>
        <taxon>Planctomycetaceae</taxon>
        <taxon>Symmachiella</taxon>
    </lineage>
</organism>
<reference evidence="6 7" key="1">
    <citation type="submission" date="2019-02" db="EMBL/GenBank/DDBJ databases">
        <title>Deep-cultivation of Planctomycetes and their phenomic and genomic characterization uncovers novel biology.</title>
        <authorList>
            <person name="Wiegand S."/>
            <person name="Jogler M."/>
            <person name="Boedeker C."/>
            <person name="Pinto D."/>
            <person name="Vollmers J."/>
            <person name="Rivas-Marin E."/>
            <person name="Kohn T."/>
            <person name="Peeters S.H."/>
            <person name="Heuer A."/>
            <person name="Rast P."/>
            <person name="Oberbeckmann S."/>
            <person name="Bunk B."/>
            <person name="Jeske O."/>
            <person name="Meyerdierks A."/>
            <person name="Storesund J.E."/>
            <person name="Kallscheuer N."/>
            <person name="Luecker S."/>
            <person name="Lage O.M."/>
            <person name="Pohl T."/>
            <person name="Merkel B.J."/>
            <person name="Hornburger P."/>
            <person name="Mueller R.-W."/>
            <person name="Bruemmer F."/>
            <person name="Labrenz M."/>
            <person name="Spormann A.M."/>
            <person name="Op den Camp H."/>
            <person name="Overmann J."/>
            <person name="Amann R."/>
            <person name="Jetten M.S.M."/>
            <person name="Mascher T."/>
            <person name="Medema M.H."/>
            <person name="Devos D.P."/>
            <person name="Kaster A.-K."/>
            <person name="Ovreas L."/>
            <person name="Rohde M."/>
            <person name="Galperin M.Y."/>
            <person name="Jogler C."/>
        </authorList>
    </citation>
    <scope>NUCLEOTIDE SEQUENCE [LARGE SCALE GENOMIC DNA]</scope>
    <source>
        <strain evidence="6 7">Mal52</strain>
    </source>
</reference>
<dbReference type="Proteomes" id="UP000319383">
    <property type="component" value="Chromosome"/>
</dbReference>
<evidence type="ECO:0000313" key="7">
    <source>
        <dbReference type="Proteomes" id="UP000319383"/>
    </source>
</evidence>
<evidence type="ECO:0000256" key="3">
    <source>
        <dbReference type="ARBA" id="ARBA00022827"/>
    </source>
</evidence>
<dbReference type="Gene3D" id="3.50.50.60">
    <property type="entry name" value="FAD/NAD(P)-binding domain"/>
    <property type="match status" value="1"/>
</dbReference>
<dbReference type="GO" id="GO:0050660">
    <property type="term" value="F:flavin adenine dinucleotide binding"/>
    <property type="evidence" value="ECO:0007669"/>
    <property type="project" value="InterPro"/>
</dbReference>
<keyword evidence="2" id="KW-0285">Flavoprotein</keyword>
<dbReference type="EC" id="1.5.3.1" evidence="6"/>
<dbReference type="InterPro" id="IPR036188">
    <property type="entry name" value="FAD/NAD-bd_sf"/>
</dbReference>
<dbReference type="Pfam" id="PF01266">
    <property type="entry name" value="DAO"/>
    <property type="match status" value="1"/>
</dbReference>
<dbReference type="AlphaFoldDB" id="A0A517ZLL5"/>
<evidence type="ECO:0000256" key="1">
    <source>
        <dbReference type="ARBA" id="ARBA00001974"/>
    </source>
</evidence>
<dbReference type="PANTHER" id="PTHR10961">
    <property type="entry name" value="PEROXISOMAL SARCOSINE OXIDASE"/>
    <property type="match status" value="1"/>
</dbReference>
<accession>A0A517ZLL5</accession>
<name>A0A517ZLL5_9PLAN</name>
<dbReference type="GO" id="GO:0008115">
    <property type="term" value="F:sarcosine oxidase activity"/>
    <property type="evidence" value="ECO:0007669"/>
    <property type="project" value="UniProtKB-EC"/>
</dbReference>
<evidence type="ECO:0000259" key="5">
    <source>
        <dbReference type="Pfam" id="PF01266"/>
    </source>
</evidence>
<protein>
    <submittedName>
        <fullName evidence="6">Monomeric sarcosine oxidase</fullName>
        <ecNumber evidence="6">1.5.3.1</ecNumber>
    </submittedName>
</protein>